<dbReference type="InterPro" id="IPR015919">
    <property type="entry name" value="Cadherin-like_sf"/>
</dbReference>
<keyword evidence="3" id="KW-1185">Reference proteome</keyword>
<dbReference type="Pfam" id="PF05345">
    <property type="entry name" value="He_PIG"/>
    <property type="match status" value="2"/>
</dbReference>
<dbReference type="SUPFAM" id="SSF49313">
    <property type="entry name" value="Cadherin-like"/>
    <property type="match status" value="3"/>
</dbReference>
<dbReference type="GO" id="GO:0005509">
    <property type="term" value="F:calcium ion binding"/>
    <property type="evidence" value="ECO:0007669"/>
    <property type="project" value="InterPro"/>
</dbReference>
<evidence type="ECO:0000313" key="3">
    <source>
        <dbReference type="Proteomes" id="UP000039865"/>
    </source>
</evidence>
<dbReference type="Gene3D" id="2.60.40.10">
    <property type="entry name" value="Immunoglobulins"/>
    <property type="match status" value="4"/>
</dbReference>
<evidence type="ECO:0000313" key="2">
    <source>
        <dbReference type="EMBL" id="CDW80519.1"/>
    </source>
</evidence>
<dbReference type="EMBL" id="CCKQ01009051">
    <property type="protein sequence ID" value="CDW80519.1"/>
    <property type="molecule type" value="Genomic_DNA"/>
</dbReference>
<name>A0A078AE43_STYLE</name>
<dbReference type="Proteomes" id="UP000039865">
    <property type="component" value="Unassembled WGS sequence"/>
</dbReference>
<dbReference type="InParanoid" id="A0A078AE43"/>
<reference evidence="2 3" key="1">
    <citation type="submission" date="2014-06" db="EMBL/GenBank/DDBJ databases">
        <authorList>
            <person name="Swart Estienne"/>
        </authorList>
    </citation>
    <scope>NUCLEOTIDE SEQUENCE [LARGE SCALE GENOMIC DNA]</scope>
    <source>
        <strain evidence="2 3">130c</strain>
    </source>
</reference>
<sequence>MQVLKKVGGGTTNSTSLVMCRFWANYLPMFNGSTFVSLSDKEQLILIFSSGTYVVKVYKKVNQAHLITNDHLEKFEDNKILFSYKKSADDQGLLIVNFQDDSFKYIKVSLGSSILSFLDIGALRTGIVYGIANVYIDGITRLGFVALNITTLTAQYAFYSRNNSFINATITKGNWGTTLYNFFYCKDLYKNEVKTVDIQFFQLSPTITNGLINTSKQNVIYSSFFDNHYCRAIQLISSSNFYVQLQHKSSLSDPYDAVLYFNTSSPIAFTYYKIQNPDSTKSAYQIFSITRMKIIWFDMQYFVGSLYDKNTQQYAGAVFGLPTSKYNCFDFPSNAFTIQYAKDFEITPFTGLSLTETAETIYQSDTASYQNSSTNLYLRTDLKTYCTSATTYYDITYSVSPSIPQSSFTYFVGQGDMIFYTQNYTVNSKSCADNTWTLSATLKDGSALPAFFTYGSYSKNAFNISTKSSSNVGLYTVTLNFYQYFGPLTTFDITIEIKVNTQPPKFNSDLADQVVVVPQTLTYLFPSVTDLDGNSWYLQFVAALPSFVTFTNSSSGLSVYIAPIDNLLSGTYTINLKLRDFSLYQEYSFKIVVIKSTGGPKFASSLVDQSIYVGQTKTYQLPTIVDTDGDVTQLALMTSLPSFIVFDSSTNIFTLNPILVSQVGTQNIQIKLSDTYIDNTDNYLKIIIKENTSPPQFDQNLADQTAYINQLKQYQLPSYSDVDGNDCTFTLDLTSLPNFVTFDDATKTFSINITSSSQHGTYTISMALSDFSLSNTKSFRIIAIANLNSPTFLYDLKDQYACISCNNPTFQLPLYSDLDNEDIITLTISNDIPSFVTYTTISNIYTFAFNPASNQDVGTFTISMILSDQVHQQAYSFRLYVKINSKAPDFSSGAPIFEQSLQTQLVWPGQSSTYTLPSFTDPESDAVQLQLLSQLPGFVNFNSATQQFSLNPSAIASPGDYNIQIKLSDGNNFNFYSFIIKIPTTTVESPAPIELKSSSDLISKKQENQKVEQTLVTKNTAPYINTDIFSLSPINLSVNEKYQNVLFLAKDDQNDQLDITVAFTKISDSKLDSSIFNYDKASNIDDQLSLGGSTNGNGNGKKSNVQKSLTAQIKAINSDGQIKVQFNQKIVIPSTTKTNMKLMRYIDVTIYGSKTTYNFTWNIRWKEAKLAQLKQKKKQRLNLKIEEYSQQKQVHLLISLLMIQLTFLFPLMMIVLGWYIINALSVDKCFAINSDDATQQFHYSLIFI</sequence>
<keyword evidence="1" id="KW-1133">Transmembrane helix</keyword>
<accession>A0A078AE43</accession>
<proteinExistence type="predicted"/>
<dbReference type="GO" id="GO:0016020">
    <property type="term" value="C:membrane"/>
    <property type="evidence" value="ECO:0007669"/>
    <property type="project" value="InterPro"/>
</dbReference>
<keyword evidence="1" id="KW-0472">Membrane</keyword>
<evidence type="ECO:0000256" key="1">
    <source>
        <dbReference type="SAM" id="Phobius"/>
    </source>
</evidence>
<dbReference type="AlphaFoldDB" id="A0A078AE43"/>
<feature type="transmembrane region" description="Helical" evidence="1">
    <location>
        <begin position="1196"/>
        <end position="1221"/>
    </location>
</feature>
<keyword evidence="1" id="KW-0812">Transmembrane</keyword>
<gene>
    <name evidence="2" type="primary">Contig14384.g15332</name>
    <name evidence="2" type="ORF">STYLEM_9519</name>
</gene>
<dbReference type="InterPro" id="IPR013783">
    <property type="entry name" value="Ig-like_fold"/>
</dbReference>
<protein>
    <submittedName>
        <fullName evidence="2">Ig family protein</fullName>
    </submittedName>
</protein>
<organism evidence="2 3">
    <name type="scientific">Stylonychia lemnae</name>
    <name type="common">Ciliate</name>
    <dbReference type="NCBI Taxonomy" id="5949"/>
    <lineage>
        <taxon>Eukaryota</taxon>
        <taxon>Sar</taxon>
        <taxon>Alveolata</taxon>
        <taxon>Ciliophora</taxon>
        <taxon>Intramacronucleata</taxon>
        <taxon>Spirotrichea</taxon>
        <taxon>Stichotrichia</taxon>
        <taxon>Sporadotrichida</taxon>
        <taxon>Oxytrichidae</taxon>
        <taxon>Stylonychinae</taxon>
        <taxon>Stylonychia</taxon>
    </lineage>
</organism>